<keyword evidence="5" id="KW-1185">Reference proteome</keyword>
<keyword evidence="3" id="KW-0732">Signal</keyword>
<dbReference type="AlphaFoldDB" id="A0AAJ7X8T0"/>
<dbReference type="PROSITE" id="PS50050">
    <property type="entry name" value="TNFR_NGFR_2"/>
    <property type="match status" value="2"/>
</dbReference>
<gene>
    <name evidence="6 7" type="primary">LOC116950528</name>
</gene>
<sequence>MTRKSLPSSLLLSSLIVQMLCVGGTPVTSPPCTLPGPWDIRCLPGCFLQEESGTCAPCPRGSFMDHANTKHKCLRCRSCNADAGFEEERPCSALANAECRCRPGLHCVSPDCPLCSGQPLCPPGQQPGPPPEATSCIPCPPGSYSDSTSATLPCREHTRCEDSGLRTITNGTETTDTKCEDQGVAYLTYGSILMMVAPLVVLAVLVVVGLCCILHRKGCCKKERDDVEFYNKEDSLTHLQPSNEENDDDVPNVPGAMVPHVPGIQFNVNAQVVQIGNSNRCSVDGHEPGSPVT</sequence>
<protein>
    <submittedName>
        <fullName evidence="6 7">Tumor necrosis factor receptor superfamily member 3-like</fullName>
    </submittedName>
</protein>
<dbReference type="Pfam" id="PF00020">
    <property type="entry name" value="TNFR_c6"/>
    <property type="match status" value="2"/>
</dbReference>
<dbReference type="Proteomes" id="UP001318040">
    <property type="component" value="Chromosome 39"/>
</dbReference>
<feature type="repeat" description="TNFR-Cys" evidence="1">
    <location>
        <begin position="57"/>
        <end position="99"/>
    </location>
</feature>
<dbReference type="SUPFAM" id="SSF57586">
    <property type="entry name" value="TNF receptor-like"/>
    <property type="match status" value="1"/>
</dbReference>
<dbReference type="RefSeq" id="XP_032824274.1">
    <property type="nucleotide sequence ID" value="XM_032968383.1"/>
</dbReference>
<organism evidence="5 6">
    <name type="scientific">Petromyzon marinus</name>
    <name type="common">Sea lamprey</name>
    <dbReference type="NCBI Taxonomy" id="7757"/>
    <lineage>
        <taxon>Eukaryota</taxon>
        <taxon>Metazoa</taxon>
        <taxon>Chordata</taxon>
        <taxon>Craniata</taxon>
        <taxon>Vertebrata</taxon>
        <taxon>Cyclostomata</taxon>
        <taxon>Hyperoartia</taxon>
        <taxon>Petromyzontiformes</taxon>
        <taxon>Petromyzontidae</taxon>
        <taxon>Petromyzon</taxon>
    </lineage>
</organism>
<dbReference type="SMART" id="SM00208">
    <property type="entry name" value="TNFR"/>
    <property type="match status" value="2"/>
</dbReference>
<name>A0AAJ7X8T0_PETMA</name>
<evidence type="ECO:0000256" key="1">
    <source>
        <dbReference type="PROSITE-ProRule" id="PRU00206"/>
    </source>
</evidence>
<feature type="signal peptide" evidence="3">
    <location>
        <begin position="1"/>
        <end position="24"/>
    </location>
</feature>
<keyword evidence="2" id="KW-1133">Transmembrane helix</keyword>
<reference evidence="6 7" key="1">
    <citation type="submission" date="2025-04" db="UniProtKB">
        <authorList>
            <consortium name="RefSeq"/>
        </authorList>
    </citation>
    <scope>IDENTIFICATION</scope>
    <source>
        <tissue evidence="6 7">Sperm</tissue>
    </source>
</reference>
<dbReference type="GO" id="GO:0035631">
    <property type="term" value="C:CD40 receptor complex"/>
    <property type="evidence" value="ECO:0007669"/>
    <property type="project" value="TreeGrafter"/>
</dbReference>
<evidence type="ECO:0000313" key="5">
    <source>
        <dbReference type="Proteomes" id="UP001318040"/>
    </source>
</evidence>
<feature type="domain" description="TNFR-Cys" evidence="4">
    <location>
        <begin position="57"/>
        <end position="99"/>
    </location>
</feature>
<dbReference type="GO" id="GO:0009897">
    <property type="term" value="C:external side of plasma membrane"/>
    <property type="evidence" value="ECO:0007669"/>
    <property type="project" value="TreeGrafter"/>
</dbReference>
<dbReference type="GeneID" id="116950528"/>
<keyword evidence="1" id="KW-1015">Disulfide bond</keyword>
<comment type="caution">
    <text evidence="1">Lacks conserved residue(s) required for the propagation of feature annotation.</text>
</comment>
<feature type="repeat" description="TNFR-Cys" evidence="1">
    <location>
        <begin position="138"/>
        <end position="179"/>
    </location>
</feature>
<dbReference type="Gene3D" id="2.10.50.10">
    <property type="entry name" value="Tumor Necrosis Factor Receptor, subunit A, domain 2"/>
    <property type="match status" value="2"/>
</dbReference>
<dbReference type="GO" id="GO:0006915">
    <property type="term" value="P:apoptotic process"/>
    <property type="evidence" value="ECO:0007669"/>
    <property type="project" value="InterPro"/>
</dbReference>
<proteinExistence type="predicted"/>
<evidence type="ECO:0000259" key="4">
    <source>
        <dbReference type="PROSITE" id="PS50050"/>
    </source>
</evidence>
<dbReference type="PANTHER" id="PTHR46875">
    <property type="entry name" value="TUMOR NECROSIS FACTOR RECEPTOR SUPERFAMILY MEMBER 5"/>
    <property type="match status" value="1"/>
</dbReference>
<dbReference type="RefSeq" id="XP_032824273.1">
    <property type="nucleotide sequence ID" value="XM_032968382.1"/>
</dbReference>
<feature type="disulfide bond" evidence="1">
    <location>
        <begin position="58"/>
        <end position="73"/>
    </location>
</feature>
<keyword evidence="2" id="KW-0812">Transmembrane</keyword>
<feature type="disulfide bond" evidence="1">
    <location>
        <begin position="139"/>
        <end position="154"/>
    </location>
</feature>
<dbReference type="GO" id="GO:0004888">
    <property type="term" value="F:transmembrane signaling receptor activity"/>
    <property type="evidence" value="ECO:0007669"/>
    <property type="project" value="InterPro"/>
</dbReference>
<accession>A0AAJ7X8T0</accession>
<dbReference type="GO" id="GO:0006955">
    <property type="term" value="P:immune response"/>
    <property type="evidence" value="ECO:0007669"/>
    <property type="project" value="InterPro"/>
</dbReference>
<dbReference type="PANTHER" id="PTHR46875:SF1">
    <property type="entry name" value="TUMOR NECROSIS FACTOR RECEPTOR SUPERFAMILY MEMBER 5"/>
    <property type="match status" value="1"/>
</dbReference>
<keyword evidence="2" id="KW-0472">Membrane</keyword>
<dbReference type="GO" id="GO:0002768">
    <property type="term" value="P:immune response-regulating cell surface receptor signaling pathway"/>
    <property type="evidence" value="ECO:0007669"/>
    <property type="project" value="TreeGrafter"/>
</dbReference>
<feature type="transmembrane region" description="Helical" evidence="2">
    <location>
        <begin position="186"/>
        <end position="214"/>
    </location>
</feature>
<evidence type="ECO:0000313" key="7">
    <source>
        <dbReference type="RefSeq" id="XP_032824274.1"/>
    </source>
</evidence>
<dbReference type="InterPro" id="IPR052135">
    <property type="entry name" value="TNFRSF5"/>
</dbReference>
<dbReference type="InterPro" id="IPR008063">
    <property type="entry name" value="Fas_rcpt"/>
</dbReference>
<dbReference type="InterPro" id="IPR001368">
    <property type="entry name" value="TNFR/NGFR_Cys_rich_reg"/>
</dbReference>
<feature type="domain" description="TNFR-Cys" evidence="4">
    <location>
        <begin position="138"/>
        <end position="179"/>
    </location>
</feature>
<dbReference type="PRINTS" id="PR01680">
    <property type="entry name" value="TNFACTORR6"/>
</dbReference>
<evidence type="ECO:0000313" key="6">
    <source>
        <dbReference type="RefSeq" id="XP_032824273.1"/>
    </source>
</evidence>
<evidence type="ECO:0000256" key="3">
    <source>
        <dbReference type="SAM" id="SignalP"/>
    </source>
</evidence>
<evidence type="ECO:0000256" key="2">
    <source>
        <dbReference type="SAM" id="Phobius"/>
    </source>
</evidence>
<feature type="chain" id="PRO_5044709692" evidence="3">
    <location>
        <begin position="25"/>
        <end position="293"/>
    </location>
</feature>
<dbReference type="KEGG" id="pmrn:116950528"/>